<evidence type="ECO:0000256" key="1">
    <source>
        <dbReference type="SAM" id="MobiDB-lite"/>
    </source>
</evidence>
<organism evidence="2 3">
    <name type="scientific">Actinoplanes octamycinicus</name>
    <dbReference type="NCBI Taxonomy" id="135948"/>
    <lineage>
        <taxon>Bacteria</taxon>
        <taxon>Bacillati</taxon>
        <taxon>Actinomycetota</taxon>
        <taxon>Actinomycetes</taxon>
        <taxon>Micromonosporales</taxon>
        <taxon>Micromonosporaceae</taxon>
        <taxon>Actinoplanes</taxon>
    </lineage>
</organism>
<evidence type="ECO:0000313" key="2">
    <source>
        <dbReference type="EMBL" id="MBB4743074.1"/>
    </source>
</evidence>
<feature type="region of interest" description="Disordered" evidence="1">
    <location>
        <begin position="1"/>
        <end position="29"/>
    </location>
</feature>
<dbReference type="EMBL" id="JACHNB010000001">
    <property type="protein sequence ID" value="MBB4743074.1"/>
    <property type="molecule type" value="Genomic_DNA"/>
</dbReference>
<dbReference type="AlphaFoldDB" id="A0A7W7MAH8"/>
<dbReference type="RefSeq" id="WP_185043387.1">
    <property type="nucleotide sequence ID" value="NZ_BAABFG010000005.1"/>
</dbReference>
<gene>
    <name evidence="2" type="ORF">BJY16_006533</name>
</gene>
<name>A0A7W7MAH8_9ACTN</name>
<accession>A0A7W7MAH8</accession>
<evidence type="ECO:0000313" key="3">
    <source>
        <dbReference type="Proteomes" id="UP000546162"/>
    </source>
</evidence>
<dbReference type="Proteomes" id="UP000546162">
    <property type="component" value="Unassembled WGS sequence"/>
</dbReference>
<keyword evidence="3" id="KW-1185">Reference proteome</keyword>
<reference evidence="2 3" key="1">
    <citation type="submission" date="2020-08" db="EMBL/GenBank/DDBJ databases">
        <title>Sequencing the genomes of 1000 actinobacteria strains.</title>
        <authorList>
            <person name="Klenk H.-P."/>
        </authorList>
    </citation>
    <scope>NUCLEOTIDE SEQUENCE [LARGE SCALE GENOMIC DNA]</scope>
    <source>
        <strain evidence="2 3">DSM 45809</strain>
    </source>
</reference>
<sequence length="202" mass="21360">MPDASVADGLGRSSQDPDQEGSPVSPRAVHRRVSQTIAVLLAAAAAVFAIQTSAGATARGHKCKVAVTEGSRQMVQCLDFNVFWNSEGDLAVQTLGASICQPPGGDPVPCAGIRQLVTLYATNTVPSNPDDDSTTRTQVCGWRGGNGCPRGRFFGYSSGGYCHRTLTYVARIRTTVDMPGTGSPFTRVFENRISGTDICYTP</sequence>
<protein>
    <submittedName>
        <fullName evidence="2">Uncharacterized protein</fullName>
    </submittedName>
</protein>
<comment type="caution">
    <text evidence="2">The sequence shown here is derived from an EMBL/GenBank/DDBJ whole genome shotgun (WGS) entry which is preliminary data.</text>
</comment>
<proteinExistence type="predicted"/>